<sequence>MTMMRGLGYDEVWIEKIMRCVTSVSFSVLINGERFGNFHPSRGLRQGDSLSPYLFLICSEGLSCLIQEAERAGKITGILFGKEKECATMTQIFQRYTRLSGQKINLEKSEVSMSSSVSKPLGQHLANALGVWLVTNHAIYLGLPSFIGRRKREVFEVIKDKAWNKLKSWKASMFSQAGKEILIKAVIQAIPSYFMSCFRLPKKLIKNLHSLAANFWWGDTKENKKLHWSTWDKLCKPKEEGGIVWGREIINEGARWRVGNGRTIQIWHDKWIPRLNGTIIHRPLDANPNLTVNSLFSTEDGWNEALLNRYFHKEDIPWILGTPIDNRSDDILVWPFSTNGHYIVKSGYRVAREINLTPTRCSDMDQTHAWWKKWWNLKLPPRMKLFGWKLCRNWLSAKSNLCHRGMKIDPTCNNCGRFEESLSHALWTCEKVKKVWKLMPCYKLIKESRGHSMMYLLVEFRQKLAREEFEDVIKVLWAIWENQNRQWNNQPYMNGPRLLDWVFSSYPREEHTCDSGILTTVPSIVPTEHWPAPPVGTYCVHCDATIQPNQAGVGLGYIWLDWSGNIVSAGMKFLPVCCPVIVAEANAVITALQDRPMTVYNSYEI</sequence>
<dbReference type="AlphaFoldDB" id="A0A803PG61"/>
<reference evidence="3" key="1">
    <citation type="submission" date="2018-11" db="EMBL/GenBank/DDBJ databases">
        <authorList>
            <person name="Grassa J C."/>
        </authorList>
    </citation>
    <scope>NUCLEOTIDE SEQUENCE [LARGE SCALE GENOMIC DNA]</scope>
</reference>
<protein>
    <recommendedName>
        <fullName evidence="5">Reverse transcriptase domain-containing protein</fullName>
    </recommendedName>
</protein>
<reference evidence="3" key="2">
    <citation type="submission" date="2021-03" db="UniProtKB">
        <authorList>
            <consortium name="EnsemblPlants"/>
        </authorList>
    </citation>
    <scope>IDENTIFICATION</scope>
</reference>
<organism evidence="3 4">
    <name type="scientific">Cannabis sativa</name>
    <name type="common">Hemp</name>
    <name type="synonym">Marijuana</name>
    <dbReference type="NCBI Taxonomy" id="3483"/>
    <lineage>
        <taxon>Eukaryota</taxon>
        <taxon>Viridiplantae</taxon>
        <taxon>Streptophyta</taxon>
        <taxon>Embryophyta</taxon>
        <taxon>Tracheophyta</taxon>
        <taxon>Spermatophyta</taxon>
        <taxon>Magnoliopsida</taxon>
        <taxon>eudicotyledons</taxon>
        <taxon>Gunneridae</taxon>
        <taxon>Pentapetalae</taxon>
        <taxon>rosids</taxon>
        <taxon>fabids</taxon>
        <taxon>Rosales</taxon>
        <taxon>Cannabaceae</taxon>
        <taxon>Cannabis</taxon>
    </lineage>
</organism>
<evidence type="ECO:0000313" key="4">
    <source>
        <dbReference type="Proteomes" id="UP000596661"/>
    </source>
</evidence>
<evidence type="ECO:0000313" key="3">
    <source>
        <dbReference type="EnsemblPlants" id="cds.evm.model.04.226"/>
    </source>
</evidence>
<evidence type="ECO:0000259" key="1">
    <source>
        <dbReference type="Pfam" id="PF00078"/>
    </source>
</evidence>
<feature type="domain" description="Reverse transcriptase" evidence="1">
    <location>
        <begin position="8"/>
        <end position="123"/>
    </location>
</feature>
<dbReference type="PANTHER" id="PTHR33116:SF86">
    <property type="entry name" value="REVERSE TRANSCRIPTASE DOMAIN-CONTAINING PROTEIN"/>
    <property type="match status" value="1"/>
</dbReference>
<dbReference type="EnsemblPlants" id="evm.model.04.226">
    <property type="protein sequence ID" value="cds.evm.model.04.226"/>
    <property type="gene ID" value="evm.TU.04.226"/>
</dbReference>
<dbReference type="Gramene" id="evm.model.04.226">
    <property type="protein sequence ID" value="cds.evm.model.04.226"/>
    <property type="gene ID" value="evm.TU.04.226"/>
</dbReference>
<dbReference type="InterPro" id="IPR026960">
    <property type="entry name" value="RVT-Znf"/>
</dbReference>
<proteinExistence type="predicted"/>
<dbReference type="Pfam" id="PF00078">
    <property type="entry name" value="RVT_1"/>
    <property type="match status" value="1"/>
</dbReference>
<keyword evidence="4" id="KW-1185">Reference proteome</keyword>
<dbReference type="PANTHER" id="PTHR33116">
    <property type="entry name" value="REVERSE TRANSCRIPTASE ZINC-BINDING DOMAIN-CONTAINING PROTEIN-RELATED-RELATED"/>
    <property type="match status" value="1"/>
</dbReference>
<accession>A0A803PG61</accession>
<name>A0A803PG61_CANSA</name>
<feature type="domain" description="Reverse transcriptase zinc-binding" evidence="2">
    <location>
        <begin position="345"/>
        <end position="436"/>
    </location>
</feature>
<dbReference type="Pfam" id="PF13966">
    <property type="entry name" value="zf-RVT"/>
    <property type="match status" value="1"/>
</dbReference>
<dbReference type="EMBL" id="UZAU01000358">
    <property type="status" value="NOT_ANNOTATED_CDS"/>
    <property type="molecule type" value="Genomic_DNA"/>
</dbReference>
<dbReference type="Proteomes" id="UP000596661">
    <property type="component" value="Chromosome 4"/>
</dbReference>
<dbReference type="InterPro" id="IPR000477">
    <property type="entry name" value="RT_dom"/>
</dbReference>
<evidence type="ECO:0000259" key="2">
    <source>
        <dbReference type="Pfam" id="PF13966"/>
    </source>
</evidence>
<evidence type="ECO:0008006" key="5">
    <source>
        <dbReference type="Google" id="ProtNLM"/>
    </source>
</evidence>